<name>A0ACC1XHP9_MELAZ</name>
<proteinExistence type="predicted"/>
<keyword evidence="2" id="KW-1185">Reference proteome</keyword>
<dbReference type="EMBL" id="CM051402">
    <property type="protein sequence ID" value="KAJ4710875.1"/>
    <property type="molecule type" value="Genomic_DNA"/>
</dbReference>
<dbReference type="Proteomes" id="UP001164539">
    <property type="component" value="Chromosome 9"/>
</dbReference>
<accession>A0ACC1XHP9</accession>
<reference evidence="1 2" key="1">
    <citation type="journal article" date="2023" name="Science">
        <title>Complex scaffold remodeling in plant triterpene biosynthesis.</title>
        <authorList>
            <person name="De La Pena R."/>
            <person name="Hodgson H."/>
            <person name="Liu J.C."/>
            <person name="Stephenson M.J."/>
            <person name="Martin A.C."/>
            <person name="Owen C."/>
            <person name="Harkess A."/>
            <person name="Leebens-Mack J."/>
            <person name="Jimenez L.E."/>
            <person name="Osbourn A."/>
            <person name="Sattely E.S."/>
        </authorList>
    </citation>
    <scope>NUCLEOTIDE SEQUENCE [LARGE SCALE GENOMIC DNA]</scope>
    <source>
        <strain evidence="2">cv. JPN11</strain>
        <tissue evidence="1">Leaf</tissue>
    </source>
</reference>
<comment type="caution">
    <text evidence="1">The sequence shown here is derived from an EMBL/GenBank/DDBJ whole genome shotgun (WGS) entry which is preliminary data.</text>
</comment>
<keyword evidence="1" id="KW-0436">Ligase</keyword>
<evidence type="ECO:0000313" key="2">
    <source>
        <dbReference type="Proteomes" id="UP001164539"/>
    </source>
</evidence>
<evidence type="ECO:0000313" key="1">
    <source>
        <dbReference type="EMBL" id="KAJ4710875.1"/>
    </source>
</evidence>
<sequence length="319" mass="35374">MGSTLIPRMSSRRRPLHTCGVAILSIAHIAYSRFQDFNGPIGSMARKISRLAKFPIPVIYALQYQWLAMLSFADDLILAIENTVETVFPPSNRLFNTIDKLIQIVETLPGKLDDVLRDLPAIFHRCSLLDWAVIQVISWLNLWISILIQSGFGHATEKEIIIDSNSNEFLTESSSGNQPVESSAQVPAEPESSEPRTNIVNKTTVNSDVMKTSYKEAVVKGKREANGSKDGSSKSSSSKEEKETKVNTQNEDDGTMEETEKQDVSGEEAGKRGELTASKSDESVIRSDPILELFESGWAMKPTKERKAGWLSRSVSYTS</sequence>
<gene>
    <name evidence="1" type="ORF">OWV82_016990</name>
</gene>
<organism evidence="1 2">
    <name type="scientific">Melia azedarach</name>
    <name type="common">Chinaberry tree</name>
    <dbReference type="NCBI Taxonomy" id="155640"/>
    <lineage>
        <taxon>Eukaryota</taxon>
        <taxon>Viridiplantae</taxon>
        <taxon>Streptophyta</taxon>
        <taxon>Embryophyta</taxon>
        <taxon>Tracheophyta</taxon>
        <taxon>Spermatophyta</taxon>
        <taxon>Magnoliopsida</taxon>
        <taxon>eudicotyledons</taxon>
        <taxon>Gunneridae</taxon>
        <taxon>Pentapetalae</taxon>
        <taxon>rosids</taxon>
        <taxon>malvids</taxon>
        <taxon>Sapindales</taxon>
        <taxon>Meliaceae</taxon>
        <taxon>Melia</taxon>
    </lineage>
</organism>
<protein>
    <submittedName>
        <fullName evidence="1">DNA ligase</fullName>
    </submittedName>
</protein>